<name>A0ABS5REY2_9MYCO</name>
<feature type="transmembrane region" description="Helical" evidence="1">
    <location>
        <begin position="105"/>
        <end position="126"/>
    </location>
</feature>
<organism evidence="2 3">
    <name type="scientific">Mycolicibacter acidiphilus</name>
    <dbReference type="NCBI Taxonomy" id="2835306"/>
    <lineage>
        <taxon>Bacteria</taxon>
        <taxon>Bacillati</taxon>
        <taxon>Actinomycetota</taxon>
        <taxon>Actinomycetes</taxon>
        <taxon>Mycobacteriales</taxon>
        <taxon>Mycobacteriaceae</taxon>
        <taxon>Mycolicibacter</taxon>
    </lineage>
</organism>
<keyword evidence="3" id="KW-1185">Reference proteome</keyword>
<evidence type="ECO:0008006" key="4">
    <source>
        <dbReference type="Google" id="ProtNLM"/>
    </source>
</evidence>
<proteinExistence type="predicted"/>
<evidence type="ECO:0000313" key="3">
    <source>
        <dbReference type="Proteomes" id="UP001519535"/>
    </source>
</evidence>
<reference evidence="2 3" key="1">
    <citation type="submission" date="2021-05" db="EMBL/GenBank/DDBJ databases">
        <title>Mycobacterium acidophilum sp. nov., an extremely acid-tolerant member of the genus Mycobacterium.</title>
        <authorList>
            <person name="Xia J."/>
        </authorList>
    </citation>
    <scope>NUCLEOTIDE SEQUENCE [LARGE SCALE GENOMIC DNA]</scope>
    <source>
        <strain evidence="2 3">M1</strain>
    </source>
</reference>
<dbReference type="Proteomes" id="UP001519535">
    <property type="component" value="Unassembled WGS sequence"/>
</dbReference>
<dbReference type="EMBL" id="JAHCLR010000005">
    <property type="protein sequence ID" value="MBS9532846.1"/>
    <property type="molecule type" value="Genomic_DNA"/>
</dbReference>
<accession>A0ABS5REY2</accession>
<protein>
    <recommendedName>
        <fullName evidence="4">PH domain-containing protein</fullName>
    </recommendedName>
</protein>
<gene>
    <name evidence="2" type="ORF">KIH27_04495</name>
</gene>
<feature type="transmembrane region" description="Helical" evidence="1">
    <location>
        <begin position="12"/>
        <end position="30"/>
    </location>
</feature>
<feature type="transmembrane region" description="Helical" evidence="1">
    <location>
        <begin position="81"/>
        <end position="99"/>
    </location>
</feature>
<keyword evidence="1" id="KW-1133">Transmembrane helix</keyword>
<keyword evidence="1" id="KW-0472">Membrane</keyword>
<evidence type="ECO:0000256" key="1">
    <source>
        <dbReference type="SAM" id="Phobius"/>
    </source>
</evidence>
<evidence type="ECO:0000313" key="2">
    <source>
        <dbReference type="EMBL" id="MBS9532846.1"/>
    </source>
</evidence>
<keyword evidence="1" id="KW-0812">Transmembrane</keyword>
<sequence length="250" mass="28171">MTSSQARFSQRNMLRYSLAFALCLLAVAAIQGGLEWYWSVWIIFAVFIIAVGRRRIFRPDVIRTTDSIICRYVPWYEGNNYFLCLLLPLMGVALIAAGRDSDNPAWLQFGGIVLLCLMPLFLHSIINMWRRCVLHISPSALTLRLGMPGSELTEIRRDQIVSITPMIVTTGPNKSLQTQIVYHPVTGETETILLGLQLTVRPIDLANALMSWNDADVDDPDELLDLIERVLRGGRPAIPVKPPQDRSDHD</sequence>
<feature type="transmembrane region" description="Helical" evidence="1">
    <location>
        <begin position="36"/>
        <end position="53"/>
    </location>
</feature>
<comment type="caution">
    <text evidence="2">The sequence shown here is derived from an EMBL/GenBank/DDBJ whole genome shotgun (WGS) entry which is preliminary data.</text>
</comment>